<name>A0A8J3RR79_9ACTN</name>
<feature type="domain" description="Aminoglycoside phosphotransferase" evidence="1">
    <location>
        <begin position="44"/>
        <end position="276"/>
    </location>
</feature>
<organism evidence="2 3">
    <name type="scientific">Planobispora longispora</name>
    <dbReference type="NCBI Taxonomy" id="28887"/>
    <lineage>
        <taxon>Bacteria</taxon>
        <taxon>Bacillati</taxon>
        <taxon>Actinomycetota</taxon>
        <taxon>Actinomycetes</taxon>
        <taxon>Streptosporangiales</taxon>
        <taxon>Streptosporangiaceae</taxon>
        <taxon>Planobispora</taxon>
    </lineage>
</organism>
<dbReference type="AlphaFoldDB" id="A0A8J3RR79"/>
<dbReference type="Gene3D" id="3.30.200.20">
    <property type="entry name" value="Phosphorylase Kinase, domain 1"/>
    <property type="match status" value="1"/>
</dbReference>
<dbReference type="InterPro" id="IPR002575">
    <property type="entry name" value="Aminoglycoside_PTrfase"/>
</dbReference>
<evidence type="ECO:0000313" key="3">
    <source>
        <dbReference type="Proteomes" id="UP000616724"/>
    </source>
</evidence>
<dbReference type="InterPro" id="IPR051678">
    <property type="entry name" value="AGP_Transferase"/>
</dbReference>
<dbReference type="EMBL" id="BOOH01000051">
    <property type="protein sequence ID" value="GIH79724.1"/>
    <property type="molecule type" value="Genomic_DNA"/>
</dbReference>
<comment type="caution">
    <text evidence="2">The sequence shown here is derived from an EMBL/GenBank/DDBJ whole genome shotgun (WGS) entry which is preliminary data.</text>
</comment>
<dbReference type="Proteomes" id="UP000616724">
    <property type="component" value="Unassembled WGS sequence"/>
</dbReference>
<dbReference type="InterPro" id="IPR011009">
    <property type="entry name" value="Kinase-like_dom_sf"/>
</dbReference>
<gene>
    <name evidence="2" type="primary">kka</name>
    <name evidence="2" type="ORF">Plo01_61530</name>
</gene>
<proteinExistence type="predicted"/>
<dbReference type="SUPFAM" id="SSF56112">
    <property type="entry name" value="Protein kinase-like (PK-like)"/>
    <property type="match status" value="1"/>
</dbReference>
<keyword evidence="3" id="KW-1185">Reference proteome</keyword>
<protein>
    <submittedName>
        <fullName evidence="2">Aminoglycoside phosphotransferase</fullName>
    </submittedName>
</protein>
<evidence type="ECO:0000313" key="2">
    <source>
        <dbReference type="EMBL" id="GIH79724.1"/>
    </source>
</evidence>
<evidence type="ECO:0000259" key="1">
    <source>
        <dbReference type="Pfam" id="PF01636"/>
    </source>
</evidence>
<dbReference type="Pfam" id="PF01636">
    <property type="entry name" value="APH"/>
    <property type="match status" value="1"/>
</dbReference>
<dbReference type="Gene3D" id="3.90.1200.10">
    <property type="match status" value="1"/>
</dbReference>
<accession>A0A8J3RR79</accession>
<sequence>MTAVTSDERGDEPAAEWAAEHDVGEADAAALVGEQFPDLRGAPVTLLATGWDNTVHLVGERWVFRFPRRAVALPGVEREIATLSALAPALPLALPVPTRIGRPGGLYPWPFWGAELIPGGELAEADLPETGRVRAAADLGAFLRALHDPRLVAEAGSGLPADPMRRGDPGVRAPMARERLDRLARRGTWEPDPAVERLLAEGEKADPPPGPAAVVHGDLHLRHLLVGPDGRATGVIDWGDLCLADPAVDLSLAYSGFSGAARTALLSAYGRPPGPERETAARVLAVFLCAALADYAESTGRTRLLAASLTGLRRAVAP</sequence>
<dbReference type="PANTHER" id="PTHR21310:SF42">
    <property type="entry name" value="BIFUNCTIONAL AAC_APH"/>
    <property type="match status" value="1"/>
</dbReference>
<dbReference type="PANTHER" id="PTHR21310">
    <property type="entry name" value="AMINOGLYCOSIDE PHOSPHOTRANSFERASE-RELATED-RELATED"/>
    <property type="match status" value="1"/>
</dbReference>
<reference evidence="2 3" key="1">
    <citation type="submission" date="2021-01" db="EMBL/GenBank/DDBJ databases">
        <title>Whole genome shotgun sequence of Planobispora longispora NBRC 13918.</title>
        <authorList>
            <person name="Komaki H."/>
            <person name="Tamura T."/>
        </authorList>
    </citation>
    <scope>NUCLEOTIDE SEQUENCE [LARGE SCALE GENOMIC DNA]</scope>
    <source>
        <strain evidence="2 3">NBRC 13918</strain>
    </source>
</reference>